<evidence type="ECO:0000313" key="2">
    <source>
        <dbReference type="Proteomes" id="UP000076858"/>
    </source>
</evidence>
<dbReference type="Proteomes" id="UP000076858">
    <property type="component" value="Unassembled WGS sequence"/>
</dbReference>
<dbReference type="OrthoDB" id="6285980at2759"/>
<name>A0A164RJ03_9CRUS</name>
<protein>
    <submittedName>
        <fullName evidence="1">Uncharacterized protein</fullName>
    </submittedName>
</protein>
<keyword evidence="2" id="KW-1185">Reference proteome</keyword>
<dbReference type="AlphaFoldDB" id="A0A164RJ03"/>
<comment type="caution">
    <text evidence="1">The sequence shown here is derived from an EMBL/GenBank/DDBJ whole genome shotgun (WGS) entry which is preliminary data.</text>
</comment>
<gene>
    <name evidence="1" type="ORF">APZ42_027400</name>
</gene>
<proteinExistence type="predicted"/>
<organism evidence="1 2">
    <name type="scientific">Daphnia magna</name>
    <dbReference type="NCBI Taxonomy" id="35525"/>
    <lineage>
        <taxon>Eukaryota</taxon>
        <taxon>Metazoa</taxon>
        <taxon>Ecdysozoa</taxon>
        <taxon>Arthropoda</taxon>
        <taxon>Crustacea</taxon>
        <taxon>Branchiopoda</taxon>
        <taxon>Diplostraca</taxon>
        <taxon>Cladocera</taxon>
        <taxon>Anomopoda</taxon>
        <taxon>Daphniidae</taxon>
        <taxon>Daphnia</taxon>
    </lineage>
</organism>
<reference evidence="1 2" key="1">
    <citation type="submission" date="2016-03" db="EMBL/GenBank/DDBJ databases">
        <title>EvidentialGene: Evidence-directed Construction of Genes on Genomes.</title>
        <authorList>
            <person name="Gilbert D.G."/>
            <person name="Choi J.-H."/>
            <person name="Mockaitis K."/>
            <person name="Colbourne J."/>
            <person name="Pfrender M."/>
        </authorList>
    </citation>
    <scope>NUCLEOTIDE SEQUENCE [LARGE SCALE GENOMIC DNA]</scope>
    <source>
        <strain evidence="1 2">Xinb3</strain>
        <tissue evidence="1">Complete organism</tissue>
    </source>
</reference>
<dbReference type="EMBL" id="LRGB01002190">
    <property type="protein sequence ID" value="KZS08701.1"/>
    <property type="molecule type" value="Genomic_DNA"/>
</dbReference>
<evidence type="ECO:0000313" key="1">
    <source>
        <dbReference type="EMBL" id="KZS08701.1"/>
    </source>
</evidence>
<sequence length="69" mass="7756">MDVCQNNNPSTSGLDQQQLQLVPMNLAMDNGNIINTAATTALRMAKRQRDPVDEEHILTVSFPFRCHPF</sequence>
<accession>A0A164RJ03</accession>